<feature type="compositionally biased region" description="Low complexity" evidence="1">
    <location>
        <begin position="563"/>
        <end position="583"/>
    </location>
</feature>
<name>A0A2G5V3M9_9PELO</name>
<organism evidence="2 3">
    <name type="scientific">Caenorhabditis nigoni</name>
    <dbReference type="NCBI Taxonomy" id="1611254"/>
    <lineage>
        <taxon>Eukaryota</taxon>
        <taxon>Metazoa</taxon>
        <taxon>Ecdysozoa</taxon>
        <taxon>Nematoda</taxon>
        <taxon>Chromadorea</taxon>
        <taxon>Rhabditida</taxon>
        <taxon>Rhabditina</taxon>
        <taxon>Rhabditomorpha</taxon>
        <taxon>Rhabditoidea</taxon>
        <taxon>Rhabditidae</taxon>
        <taxon>Peloderinae</taxon>
        <taxon>Caenorhabditis</taxon>
    </lineage>
</organism>
<proteinExistence type="predicted"/>
<gene>
    <name evidence="2" type="primary">Cni-R05G9R.1</name>
    <name evidence="2" type="synonym">Cnig_chr_II.g6097</name>
    <name evidence="2" type="ORF">B9Z55_006097</name>
</gene>
<feature type="compositionally biased region" description="Basic residues" evidence="1">
    <location>
        <begin position="346"/>
        <end position="358"/>
    </location>
</feature>
<evidence type="ECO:0000313" key="2">
    <source>
        <dbReference type="EMBL" id="PIC46388.1"/>
    </source>
</evidence>
<evidence type="ECO:0000256" key="1">
    <source>
        <dbReference type="SAM" id="MobiDB-lite"/>
    </source>
</evidence>
<evidence type="ECO:0000313" key="3">
    <source>
        <dbReference type="Proteomes" id="UP000230233"/>
    </source>
</evidence>
<dbReference type="EMBL" id="PDUG01000002">
    <property type="protein sequence ID" value="PIC46388.1"/>
    <property type="molecule type" value="Genomic_DNA"/>
</dbReference>
<dbReference type="OrthoDB" id="5807473at2759"/>
<reference evidence="3" key="1">
    <citation type="submission" date="2017-10" db="EMBL/GenBank/DDBJ databases">
        <title>Rapid genome shrinkage in a self-fertile nematode reveals novel sperm competition proteins.</title>
        <authorList>
            <person name="Yin D."/>
            <person name="Schwarz E.M."/>
            <person name="Thomas C.G."/>
            <person name="Felde R.L."/>
            <person name="Korf I.F."/>
            <person name="Cutter A.D."/>
            <person name="Schartner C.M."/>
            <person name="Ralston E.J."/>
            <person name="Meyer B.J."/>
            <person name="Haag E.S."/>
        </authorList>
    </citation>
    <scope>NUCLEOTIDE SEQUENCE [LARGE SCALE GENOMIC DNA]</scope>
    <source>
        <strain evidence="3">JU1422</strain>
    </source>
</reference>
<feature type="region of interest" description="Disordered" evidence="1">
    <location>
        <begin position="499"/>
        <end position="525"/>
    </location>
</feature>
<feature type="region of interest" description="Disordered" evidence="1">
    <location>
        <begin position="563"/>
        <end position="594"/>
    </location>
</feature>
<protein>
    <submittedName>
        <fullName evidence="2">Uncharacterized protein</fullName>
    </submittedName>
</protein>
<feature type="region of interest" description="Disordered" evidence="1">
    <location>
        <begin position="346"/>
        <end position="367"/>
    </location>
</feature>
<sequence length="937" mass="106342">MFLISDLPDLFQMVDRSRHLGILPSFPRCIILLSVISISQVNEPITTIVLGNGCDRYTKCRNDLLEVHWKCAEPSRRFTQHACKINDLYGNHKTTSYNIESLFSDCTARYSAISEIDFLLMTDPSCHSDMETDFRPVSFSSATCWSDLMRLTQKCFALSRCCPAAQRCGSEVERDIINEQYELEKSQMKSRLEECAIDMNAVLRAPVSREDAMIARKVSEATKVMLRSVVPFRIYPDPQKKMRLKTERGKKAREFAAPLSARPKAIRKLNKNRYGISKPKYSSSIRSGRAELLHAPIDPPTTSLSPFTVLHNGGTAFQTSSQPPAFSPFTFQSIDFDARSNNRKLRKNKKRRLRKKKHHDFENGPPFAQASKITESRFDAQHAALKLDKLNGNLKQKGEYGKSVLPKMLMIKQKKGSFLGYAQPIIKPLYPTKQEQVEPNHVVDQIYDDILDAQIAENELTNFVEESPTGQPFLPIKPVNTPDMREAFINNNGAWTMEPTTEQTTETPPPSSTLPPPTITFPDDSFPTETTTTFPDETTHRPPTSRITFAPIRRITTTTMETTTEEATTMETTTTPETITTTTEPPPTTPSFSGDPLIDYVTHELLNKHMERPKSDEDEFDFSSADYIDISAMDIEPTTSTTPVFPIPIARYEQANSSSSMWPMDGPHNPHRAPPTDHTTTPQLRTTVAPLSPGMLSEQQNEDLIPLPTAAHSFGSIDVTPSPSISTTPLEDQLWPLPIRKRHRLKMMGAKMMEKTKPIVILPMSKKSAKKMEEYKRKLQTGCQRYNNCLRKEVEMRLRCAQPYPTPYDKCSAQLLPLYKIEGPNEHVYLNFQLIDEASNNKLQFFIKCVSDSQEQNAKCYAPKKQFEQEVTCETLDSWSSYCRQLELCCPAKDRCDSEAEVDHVGTRLRLLEKSFSLRAAACQFKHAFHRTLARKM</sequence>
<dbReference type="STRING" id="1611254.A0A2G5V3M9"/>
<dbReference type="Proteomes" id="UP000230233">
    <property type="component" value="Chromosome II"/>
</dbReference>
<accession>A0A2G5V3M9</accession>
<dbReference type="AlphaFoldDB" id="A0A2G5V3M9"/>
<feature type="compositionally biased region" description="Pro residues" evidence="1">
    <location>
        <begin position="507"/>
        <end position="519"/>
    </location>
</feature>
<keyword evidence="3" id="KW-1185">Reference proteome</keyword>
<comment type="caution">
    <text evidence="2">The sequence shown here is derived from an EMBL/GenBank/DDBJ whole genome shotgun (WGS) entry which is preliminary data.</text>
</comment>